<reference evidence="2 3" key="1">
    <citation type="submission" date="2018-06" db="EMBL/GenBank/DDBJ databases">
        <title>Complete genome of Desulfovibrio indonesiensis P37SLT.</title>
        <authorList>
            <person name="Crispim J.S."/>
            <person name="Vidigal P.M.P."/>
            <person name="Silva L.C.F."/>
            <person name="Laguardia C.N."/>
            <person name="Araujo L.C."/>
            <person name="Dias R.S."/>
            <person name="Sousa M.P."/>
            <person name="Paula S.O."/>
            <person name="Silva C."/>
        </authorList>
    </citation>
    <scope>NUCLEOTIDE SEQUENCE [LARGE SCALE GENOMIC DNA]</scope>
    <source>
        <strain evidence="2 3">P37SLT</strain>
    </source>
</reference>
<sequence length="96" mass="10853">MTAKELRELVIEKIPQITGASGMSKEELVAAIKDVFGIVEGEGAVSPYKKQITSMKKDMAGLREERLKASSRKEREILRKKINKLKKRSRRLARAV</sequence>
<protein>
    <recommendedName>
        <fullName evidence="4">Transcription termination factor Rho</fullName>
    </recommendedName>
</protein>
<proteinExistence type="predicted"/>
<evidence type="ECO:0000256" key="1">
    <source>
        <dbReference type="SAM" id="Coils"/>
    </source>
</evidence>
<gene>
    <name evidence="2" type="ORF">DPQ33_11865</name>
</gene>
<name>A0A7M3MEE7_9BACT</name>
<evidence type="ECO:0000313" key="2">
    <source>
        <dbReference type="EMBL" id="TVM16707.1"/>
    </source>
</evidence>
<feature type="coiled-coil region" evidence="1">
    <location>
        <begin position="68"/>
        <end position="95"/>
    </location>
</feature>
<keyword evidence="3" id="KW-1185">Reference proteome</keyword>
<comment type="caution">
    <text evidence="2">The sequence shown here is derived from an EMBL/GenBank/DDBJ whole genome shotgun (WGS) entry which is preliminary data.</text>
</comment>
<dbReference type="RefSeq" id="WP_144303456.1">
    <property type="nucleotide sequence ID" value="NZ_QMIE01000010.1"/>
</dbReference>
<dbReference type="EMBL" id="QMIE01000010">
    <property type="protein sequence ID" value="TVM16707.1"/>
    <property type="molecule type" value="Genomic_DNA"/>
</dbReference>
<dbReference type="AlphaFoldDB" id="A0A7M3MEE7"/>
<accession>A0A7M3MEE7</accession>
<organism evidence="2 3">
    <name type="scientific">Oceanidesulfovibrio indonesiensis</name>
    <dbReference type="NCBI Taxonomy" id="54767"/>
    <lineage>
        <taxon>Bacteria</taxon>
        <taxon>Pseudomonadati</taxon>
        <taxon>Thermodesulfobacteriota</taxon>
        <taxon>Desulfovibrionia</taxon>
        <taxon>Desulfovibrionales</taxon>
        <taxon>Desulfovibrionaceae</taxon>
        <taxon>Oceanidesulfovibrio</taxon>
    </lineage>
</organism>
<evidence type="ECO:0000313" key="3">
    <source>
        <dbReference type="Proteomes" id="UP000448292"/>
    </source>
</evidence>
<dbReference type="Proteomes" id="UP000448292">
    <property type="component" value="Unassembled WGS sequence"/>
</dbReference>
<keyword evidence="1" id="KW-0175">Coiled coil</keyword>
<evidence type="ECO:0008006" key="4">
    <source>
        <dbReference type="Google" id="ProtNLM"/>
    </source>
</evidence>
<dbReference type="OrthoDB" id="5471852at2"/>